<dbReference type="InterPro" id="IPR012337">
    <property type="entry name" value="RNaseH-like_sf"/>
</dbReference>
<evidence type="ECO:0000313" key="20">
    <source>
        <dbReference type="EMBL" id="CAG6494172.1"/>
    </source>
</evidence>
<dbReference type="GO" id="GO:0015074">
    <property type="term" value="P:DNA integration"/>
    <property type="evidence" value="ECO:0007669"/>
    <property type="project" value="UniProtKB-KW"/>
</dbReference>
<evidence type="ECO:0000256" key="4">
    <source>
        <dbReference type="ARBA" id="ARBA00022722"/>
    </source>
</evidence>
<evidence type="ECO:0000256" key="1">
    <source>
        <dbReference type="ARBA" id="ARBA00002180"/>
    </source>
</evidence>
<evidence type="ECO:0000256" key="13">
    <source>
        <dbReference type="ARBA" id="ARBA00022932"/>
    </source>
</evidence>
<dbReference type="Pfam" id="PF22936">
    <property type="entry name" value="Pol_BBD"/>
    <property type="match status" value="1"/>
</dbReference>
<evidence type="ECO:0000256" key="7">
    <source>
        <dbReference type="ARBA" id="ARBA00022759"/>
    </source>
</evidence>
<dbReference type="InterPro" id="IPR025724">
    <property type="entry name" value="GAG-pre-integrase_dom"/>
</dbReference>
<sequence length="713" mass="79601">MPLDADHARIVRRHHDSNGGRDGKAHDGSRPVKYLDVEAKRKSMLQEADSEGAAFAGRTRAKLRCYSCGEVGHKKVHCPKNKDHHKSASRFQPKKSAPKANVSKAVTFVATEGNDDAIAASTVTSSKWYLDSGASEHMCNDRSLFDSLEKLDKPVTVQTAKSGVTLSVFHCGSVVAFAAVDGASVRINIEKVLFIPDLSVNLLSLRKMGESGLKVVFYNGTVIVENAGQTVAVGKQSGKLYCMDFDLKPQRSDRAMVTGQVEQQVGLWHLRYGHLGNDNLLKLAKKNLVSGMQIDDAGHERLLCEACISGKLTRLPFPARKQKHSGRPLEIVHSDVCGPIDPVAWDGNRYFVTFTDDYTHLSVVYLLRSKSEVLERLREYEAMATAHFGTKMSRLRCDNGGEYTGEQVRRFCKQRGIRLEFTVPYTPEQNGVSERLNRTVIEKVRAMMEAKSVPKFLWGEAVITTVYLLNRSPSVAVAGDVTPFEAWSSRKPDVSHLRVFGSECYIHVPKQLRKKLDVKSEKVLFVGYASNGYRVWNGEKVIVARDAIFNETGMRPCTVTNCKRSVTITESVSGETQLPQKPEENDTGSREEQPQQPAVPEGGEEENDSEYFTEGSDADDAAKEENSEQNKEESAPTDKSKSGRPIIPPSWHKDFDMDISSYALSAEEFIDNIPSDICELRKRSDWPSWEEAIEEELSALKKNKTWHLLSLWH</sequence>
<evidence type="ECO:0000259" key="19">
    <source>
        <dbReference type="PROSITE" id="PS50994"/>
    </source>
</evidence>
<dbReference type="InterPro" id="IPR001584">
    <property type="entry name" value="Integrase_cat-core"/>
</dbReference>
<keyword evidence="10" id="KW-0460">Magnesium</keyword>
<keyword evidence="14" id="KW-0917">Virion maturation</keyword>
<keyword evidence="13" id="KW-0548">Nucleotidyltransferase</keyword>
<feature type="compositionally biased region" description="Basic and acidic residues" evidence="17">
    <location>
        <begin position="16"/>
        <end position="32"/>
    </location>
</feature>
<feature type="domain" description="CCHC-type" evidence="18">
    <location>
        <begin position="64"/>
        <end position="80"/>
    </location>
</feature>
<keyword evidence="6" id="KW-0547">Nucleotide-binding</keyword>
<evidence type="ECO:0000256" key="9">
    <source>
        <dbReference type="ARBA" id="ARBA00022840"/>
    </source>
</evidence>
<dbReference type="InterPro" id="IPR054722">
    <property type="entry name" value="PolX-like_BBD"/>
</dbReference>
<evidence type="ECO:0000259" key="18">
    <source>
        <dbReference type="PROSITE" id="PS50158"/>
    </source>
</evidence>
<dbReference type="GO" id="GO:0003887">
    <property type="term" value="F:DNA-directed DNA polymerase activity"/>
    <property type="evidence" value="ECO:0007669"/>
    <property type="project" value="UniProtKB-KW"/>
</dbReference>
<evidence type="ECO:0000256" key="12">
    <source>
        <dbReference type="ARBA" id="ARBA00022918"/>
    </source>
</evidence>
<feature type="compositionally biased region" description="Basic residues" evidence="17">
    <location>
        <begin position="79"/>
        <end position="97"/>
    </location>
</feature>
<comment type="function">
    <text evidence="1">The aspartyl protease (PR) mediates the proteolytic cleavages of the Gag and Gag-Pol polyproteins after assembly of the VLP.</text>
</comment>
<dbReference type="EMBL" id="HBUE01124810">
    <property type="protein sequence ID" value="CAG6494172.1"/>
    <property type="molecule type" value="Transcribed_RNA"/>
</dbReference>
<dbReference type="PANTHER" id="PTHR42648:SF11">
    <property type="entry name" value="TRANSPOSON TY4-P GAG-POL POLYPROTEIN"/>
    <property type="match status" value="1"/>
</dbReference>
<dbReference type="InterPro" id="IPR001878">
    <property type="entry name" value="Znf_CCHC"/>
</dbReference>
<feature type="region of interest" description="Disordered" evidence="17">
    <location>
        <begin position="570"/>
        <end position="653"/>
    </location>
</feature>
<dbReference type="GO" id="GO:0008270">
    <property type="term" value="F:zinc ion binding"/>
    <property type="evidence" value="ECO:0007669"/>
    <property type="project" value="UniProtKB-KW"/>
</dbReference>
<dbReference type="GO" id="GO:0003964">
    <property type="term" value="F:RNA-directed DNA polymerase activity"/>
    <property type="evidence" value="ECO:0007669"/>
    <property type="project" value="UniProtKB-KW"/>
</dbReference>
<evidence type="ECO:0000256" key="10">
    <source>
        <dbReference type="ARBA" id="ARBA00022842"/>
    </source>
</evidence>
<dbReference type="PROSITE" id="PS50158">
    <property type="entry name" value="ZF_CCHC"/>
    <property type="match status" value="1"/>
</dbReference>
<keyword evidence="15" id="KW-0233">DNA recombination</keyword>
<evidence type="ECO:0000256" key="8">
    <source>
        <dbReference type="ARBA" id="ARBA00022801"/>
    </source>
</evidence>
<dbReference type="SUPFAM" id="SSF57756">
    <property type="entry name" value="Retrovirus zinc finger-like domains"/>
    <property type="match status" value="1"/>
</dbReference>
<keyword evidence="11" id="KW-0229">DNA integration</keyword>
<evidence type="ECO:0000256" key="3">
    <source>
        <dbReference type="ARBA" id="ARBA00022670"/>
    </source>
</evidence>
<feature type="compositionally biased region" description="Acidic residues" evidence="17">
    <location>
        <begin position="602"/>
        <end position="619"/>
    </location>
</feature>
<proteinExistence type="predicted"/>
<reference evidence="20" key="1">
    <citation type="submission" date="2021-05" db="EMBL/GenBank/DDBJ databases">
        <authorList>
            <person name="Alioto T."/>
            <person name="Alioto T."/>
            <person name="Gomez Garrido J."/>
        </authorList>
    </citation>
    <scope>NUCLEOTIDE SEQUENCE</scope>
</reference>
<feature type="compositionally biased region" description="Basic and acidic residues" evidence="17">
    <location>
        <begin position="581"/>
        <end position="593"/>
    </location>
</feature>
<feature type="region of interest" description="Disordered" evidence="17">
    <location>
        <begin position="1"/>
        <end position="32"/>
    </location>
</feature>
<dbReference type="InterPro" id="IPR036875">
    <property type="entry name" value="Znf_CCHC_sf"/>
</dbReference>
<dbReference type="GO" id="GO:0005524">
    <property type="term" value="F:ATP binding"/>
    <property type="evidence" value="ECO:0007669"/>
    <property type="project" value="UniProtKB-KW"/>
</dbReference>
<accession>A0A8D8G2M5</accession>
<dbReference type="InterPro" id="IPR036397">
    <property type="entry name" value="RNaseH_sf"/>
</dbReference>
<dbReference type="Pfam" id="PF25597">
    <property type="entry name" value="SH3_retrovirus"/>
    <property type="match status" value="1"/>
</dbReference>
<dbReference type="AlphaFoldDB" id="A0A8D8G2M5"/>
<keyword evidence="13" id="KW-0808">Transferase</keyword>
<dbReference type="InterPro" id="IPR039537">
    <property type="entry name" value="Retrotran_Ty1/copia-like"/>
</dbReference>
<keyword evidence="16" id="KW-0863">Zinc-finger</keyword>
<evidence type="ECO:0000256" key="15">
    <source>
        <dbReference type="ARBA" id="ARBA00023172"/>
    </source>
</evidence>
<evidence type="ECO:0000256" key="5">
    <source>
        <dbReference type="ARBA" id="ARBA00022723"/>
    </source>
</evidence>
<keyword evidence="8" id="KW-0378">Hydrolase</keyword>
<evidence type="ECO:0000256" key="14">
    <source>
        <dbReference type="ARBA" id="ARBA00023113"/>
    </source>
</evidence>
<evidence type="ECO:0000256" key="2">
    <source>
        <dbReference type="ARBA" id="ARBA00022612"/>
    </source>
</evidence>
<keyword evidence="9" id="KW-0067">ATP-binding</keyword>
<dbReference type="InterPro" id="IPR057670">
    <property type="entry name" value="SH3_retrovirus"/>
</dbReference>
<keyword evidence="3" id="KW-0645">Protease</keyword>
<keyword evidence="12" id="KW-0695">RNA-directed DNA polymerase</keyword>
<feature type="region of interest" description="Disordered" evidence="17">
    <location>
        <begin position="79"/>
        <end position="98"/>
    </location>
</feature>
<keyword evidence="7" id="KW-0255">Endonuclease</keyword>
<keyword evidence="5" id="KW-0479">Metal-binding</keyword>
<dbReference type="Pfam" id="PF13976">
    <property type="entry name" value="gag_pre-integrs"/>
    <property type="match status" value="1"/>
</dbReference>
<keyword evidence="16" id="KW-0862">Zinc</keyword>
<dbReference type="SUPFAM" id="SSF53098">
    <property type="entry name" value="Ribonuclease H-like"/>
    <property type="match status" value="1"/>
</dbReference>
<feature type="compositionally biased region" description="Polar residues" evidence="17">
    <location>
        <begin position="570"/>
        <end position="579"/>
    </location>
</feature>
<protein>
    <submittedName>
        <fullName evidence="20">Copia protein</fullName>
    </submittedName>
</protein>
<dbReference type="GO" id="GO:0006310">
    <property type="term" value="P:DNA recombination"/>
    <property type="evidence" value="ECO:0007669"/>
    <property type="project" value="UniProtKB-KW"/>
</dbReference>
<dbReference type="PROSITE" id="PS50994">
    <property type="entry name" value="INTEGRASE"/>
    <property type="match status" value="1"/>
</dbReference>
<evidence type="ECO:0000256" key="11">
    <source>
        <dbReference type="ARBA" id="ARBA00022908"/>
    </source>
</evidence>
<name>A0A8D8G2M5_CULPI</name>
<organism evidence="20">
    <name type="scientific">Culex pipiens</name>
    <name type="common">House mosquito</name>
    <dbReference type="NCBI Taxonomy" id="7175"/>
    <lineage>
        <taxon>Eukaryota</taxon>
        <taxon>Metazoa</taxon>
        <taxon>Ecdysozoa</taxon>
        <taxon>Arthropoda</taxon>
        <taxon>Hexapoda</taxon>
        <taxon>Insecta</taxon>
        <taxon>Pterygota</taxon>
        <taxon>Neoptera</taxon>
        <taxon>Endopterygota</taxon>
        <taxon>Diptera</taxon>
        <taxon>Nematocera</taxon>
        <taxon>Culicoidea</taxon>
        <taxon>Culicidae</taxon>
        <taxon>Culicinae</taxon>
        <taxon>Culicini</taxon>
        <taxon>Culex</taxon>
        <taxon>Culex</taxon>
    </lineage>
</organism>
<dbReference type="GO" id="GO:0008233">
    <property type="term" value="F:peptidase activity"/>
    <property type="evidence" value="ECO:0007669"/>
    <property type="project" value="UniProtKB-KW"/>
</dbReference>
<keyword evidence="13" id="KW-0239">DNA-directed DNA polymerase</keyword>
<dbReference type="GO" id="GO:0004519">
    <property type="term" value="F:endonuclease activity"/>
    <property type="evidence" value="ECO:0007669"/>
    <property type="project" value="UniProtKB-KW"/>
</dbReference>
<evidence type="ECO:0000256" key="6">
    <source>
        <dbReference type="ARBA" id="ARBA00022741"/>
    </source>
</evidence>
<dbReference type="Gene3D" id="3.30.420.10">
    <property type="entry name" value="Ribonuclease H-like superfamily/Ribonuclease H"/>
    <property type="match status" value="1"/>
</dbReference>
<keyword evidence="4" id="KW-0540">Nuclease</keyword>
<dbReference type="PANTHER" id="PTHR42648">
    <property type="entry name" value="TRANSPOSASE, PUTATIVE-RELATED"/>
    <property type="match status" value="1"/>
</dbReference>
<dbReference type="GO" id="GO:0003676">
    <property type="term" value="F:nucleic acid binding"/>
    <property type="evidence" value="ECO:0007669"/>
    <property type="project" value="InterPro"/>
</dbReference>
<evidence type="ECO:0000256" key="17">
    <source>
        <dbReference type="SAM" id="MobiDB-lite"/>
    </source>
</evidence>
<dbReference type="Pfam" id="PF00665">
    <property type="entry name" value="rve"/>
    <property type="match status" value="1"/>
</dbReference>
<dbReference type="GO" id="GO:0006508">
    <property type="term" value="P:proteolysis"/>
    <property type="evidence" value="ECO:0007669"/>
    <property type="project" value="UniProtKB-KW"/>
</dbReference>
<feature type="domain" description="Integrase catalytic" evidence="19">
    <location>
        <begin position="324"/>
        <end position="491"/>
    </location>
</feature>
<dbReference type="EMBL" id="HBUE01124812">
    <property type="protein sequence ID" value="CAG6494175.1"/>
    <property type="molecule type" value="Transcribed_RNA"/>
</dbReference>
<evidence type="ECO:0000256" key="16">
    <source>
        <dbReference type="PROSITE-ProRule" id="PRU00047"/>
    </source>
</evidence>
<keyword evidence="2" id="KW-1188">Viral release from host cell</keyword>
<feature type="compositionally biased region" description="Basic and acidic residues" evidence="17">
    <location>
        <begin position="620"/>
        <end position="641"/>
    </location>
</feature>